<dbReference type="PRINTS" id="PR00474">
    <property type="entry name" value="GLU5KINASE"/>
</dbReference>
<dbReference type="FunFam" id="3.40.1160.10:FF:000004">
    <property type="entry name" value="Acetylglutamate kinase"/>
    <property type="match status" value="1"/>
</dbReference>
<accession>A0AAV1DMW6</accession>
<dbReference type="GO" id="GO:0004042">
    <property type="term" value="F:L-glutamate N-acetyltransferase activity"/>
    <property type="evidence" value="ECO:0007669"/>
    <property type="project" value="InterPro"/>
</dbReference>
<dbReference type="Gene3D" id="3.40.1160.10">
    <property type="entry name" value="Acetylglutamate kinase-like"/>
    <property type="match status" value="1"/>
</dbReference>
<dbReference type="NCBIfam" id="TIGR00761">
    <property type="entry name" value="argB"/>
    <property type="match status" value="1"/>
</dbReference>
<feature type="domain" description="Aspartate/glutamate/uridylate kinase" evidence="9">
    <location>
        <begin position="89"/>
        <end position="327"/>
    </location>
</feature>
<dbReference type="InterPro" id="IPR001048">
    <property type="entry name" value="Asp/Glu/Uridylate_kinase"/>
</dbReference>
<evidence type="ECO:0000259" key="9">
    <source>
        <dbReference type="Pfam" id="PF00696"/>
    </source>
</evidence>
<dbReference type="InterPro" id="IPR037528">
    <property type="entry name" value="ArgB"/>
</dbReference>
<keyword evidence="8" id="KW-0067">ATP-binding</keyword>
<dbReference type="CDD" id="cd04250">
    <property type="entry name" value="AAK_NAGK-C"/>
    <property type="match status" value="1"/>
</dbReference>
<name>A0AAV1DMW6_OLDCO</name>
<evidence type="ECO:0000256" key="7">
    <source>
        <dbReference type="ARBA" id="ARBA00022777"/>
    </source>
</evidence>
<keyword evidence="3" id="KW-0055">Arginine biosynthesis</keyword>
<comment type="pathway">
    <text evidence="1">Amino-acid biosynthesis; L-arginine biosynthesis; N(2)-acetyl-L-ornithine from L-glutamate: step 2/4.</text>
</comment>
<evidence type="ECO:0000256" key="4">
    <source>
        <dbReference type="ARBA" id="ARBA00022605"/>
    </source>
</evidence>
<dbReference type="InterPro" id="IPR010167">
    <property type="entry name" value="NH2A_AcTrfase"/>
</dbReference>
<keyword evidence="6" id="KW-0547">Nucleotide-binding</keyword>
<evidence type="ECO:0000256" key="6">
    <source>
        <dbReference type="ARBA" id="ARBA00022741"/>
    </source>
</evidence>
<dbReference type="Proteomes" id="UP001161247">
    <property type="component" value="Chromosome 6"/>
</dbReference>
<dbReference type="AlphaFoldDB" id="A0AAV1DMW6"/>
<evidence type="ECO:0000256" key="8">
    <source>
        <dbReference type="ARBA" id="ARBA00022840"/>
    </source>
</evidence>
<organism evidence="10 11">
    <name type="scientific">Oldenlandia corymbosa var. corymbosa</name>
    <dbReference type="NCBI Taxonomy" id="529605"/>
    <lineage>
        <taxon>Eukaryota</taxon>
        <taxon>Viridiplantae</taxon>
        <taxon>Streptophyta</taxon>
        <taxon>Embryophyta</taxon>
        <taxon>Tracheophyta</taxon>
        <taxon>Spermatophyta</taxon>
        <taxon>Magnoliopsida</taxon>
        <taxon>eudicotyledons</taxon>
        <taxon>Gunneridae</taxon>
        <taxon>Pentapetalae</taxon>
        <taxon>asterids</taxon>
        <taxon>lamiids</taxon>
        <taxon>Gentianales</taxon>
        <taxon>Rubiaceae</taxon>
        <taxon>Rubioideae</taxon>
        <taxon>Spermacoceae</taxon>
        <taxon>Hedyotis-Oldenlandia complex</taxon>
        <taxon>Oldenlandia</taxon>
    </lineage>
</organism>
<dbReference type="Pfam" id="PF00696">
    <property type="entry name" value="AA_kinase"/>
    <property type="match status" value="1"/>
</dbReference>
<dbReference type="GO" id="GO:0009534">
    <property type="term" value="C:chloroplast thylakoid"/>
    <property type="evidence" value="ECO:0007669"/>
    <property type="project" value="TreeGrafter"/>
</dbReference>
<keyword evidence="4" id="KW-0028">Amino-acid biosynthesis</keyword>
<evidence type="ECO:0000313" key="11">
    <source>
        <dbReference type="Proteomes" id="UP001161247"/>
    </source>
</evidence>
<gene>
    <name evidence="10" type="ORF">OLC1_LOCUS16992</name>
</gene>
<dbReference type="GO" id="GO:0005524">
    <property type="term" value="F:ATP binding"/>
    <property type="evidence" value="ECO:0007669"/>
    <property type="project" value="UniProtKB-KW"/>
</dbReference>
<dbReference type="InterPro" id="IPR036393">
    <property type="entry name" value="AceGlu_kinase-like_sf"/>
</dbReference>
<dbReference type="PANTHER" id="PTHR23342">
    <property type="entry name" value="N-ACETYLGLUTAMATE SYNTHASE"/>
    <property type="match status" value="1"/>
</dbReference>
<evidence type="ECO:0000256" key="3">
    <source>
        <dbReference type="ARBA" id="ARBA00022571"/>
    </source>
</evidence>
<evidence type="ECO:0000256" key="1">
    <source>
        <dbReference type="ARBA" id="ARBA00004828"/>
    </source>
</evidence>
<dbReference type="PIRSF" id="PIRSF000423">
    <property type="entry name" value="ArgA"/>
    <property type="match status" value="1"/>
</dbReference>
<dbReference type="GO" id="GO:0006526">
    <property type="term" value="P:L-arginine biosynthetic process"/>
    <property type="evidence" value="ECO:0007669"/>
    <property type="project" value="UniProtKB-KW"/>
</dbReference>
<dbReference type="InterPro" id="IPR004662">
    <property type="entry name" value="AcgluKinase_fam"/>
</dbReference>
<keyword evidence="7" id="KW-0418">Kinase</keyword>
<dbReference type="EMBL" id="OX459123">
    <property type="protein sequence ID" value="CAI9109024.1"/>
    <property type="molecule type" value="Genomic_DNA"/>
</dbReference>
<evidence type="ECO:0000313" key="10">
    <source>
        <dbReference type="EMBL" id="CAI9109024.1"/>
    </source>
</evidence>
<dbReference type="GO" id="GO:0003991">
    <property type="term" value="F:acetylglutamate kinase activity"/>
    <property type="evidence" value="ECO:0007669"/>
    <property type="project" value="UniProtKB-EC"/>
</dbReference>
<sequence>MLSGKVFPQSSLIPKVSVLPNANPIPVSFVTVKEWRIRGKNDRWHNVSSSCLKSSLESIVTPESHPVLAQNRVNILSEALPFIQKFRGKTIVVKYGGAAMKSEALQASVISDLVLLSCVGLRIIFVHGGGPEINQLLGRLGLKPNFVNGLRVTDAATMEVVSMVLVGKVNKHLVALINKAGATAVGLCGIDGHLLTARPSPNSDQLGFVGDIASVDPSILRPLIDNNHIPVIASVAADKTGQPYNINADTAAGELAAALSAEKLILLTDVAGILEDRDDPSSLVKEIDIKGVKRMMDDGKIAGGMIPKVNCCVRSLAQGVRTASIIDGRLQHSLLLEILTDQGAGTMITG</sequence>
<reference evidence="10" key="1">
    <citation type="submission" date="2023-03" db="EMBL/GenBank/DDBJ databases">
        <authorList>
            <person name="Julca I."/>
        </authorList>
    </citation>
    <scope>NUCLEOTIDE SEQUENCE</scope>
</reference>
<keyword evidence="5" id="KW-0808">Transferase</keyword>
<evidence type="ECO:0000256" key="2">
    <source>
        <dbReference type="ARBA" id="ARBA00013065"/>
    </source>
</evidence>
<keyword evidence="11" id="KW-1185">Reference proteome</keyword>
<dbReference type="PANTHER" id="PTHR23342:SF0">
    <property type="entry name" value="N-ACETYLGLUTAMATE SYNTHASE, MITOCHONDRIAL"/>
    <property type="match status" value="1"/>
</dbReference>
<protein>
    <recommendedName>
        <fullName evidence="2">acetylglutamate kinase</fullName>
        <ecNumber evidence="2">2.7.2.8</ecNumber>
    </recommendedName>
</protein>
<dbReference type="InterPro" id="IPR041727">
    <property type="entry name" value="NAGK-C"/>
</dbReference>
<proteinExistence type="inferred from homology"/>
<dbReference type="InterPro" id="IPR001057">
    <property type="entry name" value="Glu/AcGlu_kinase"/>
</dbReference>
<dbReference type="SUPFAM" id="SSF53633">
    <property type="entry name" value="Carbamate kinase-like"/>
    <property type="match status" value="1"/>
</dbReference>
<dbReference type="EC" id="2.7.2.8" evidence="2"/>
<evidence type="ECO:0000256" key="5">
    <source>
        <dbReference type="ARBA" id="ARBA00022679"/>
    </source>
</evidence>
<dbReference type="HAMAP" id="MF_00082">
    <property type="entry name" value="ArgB"/>
    <property type="match status" value="1"/>
</dbReference>